<sequence>MADVFTFGLNHHSAPVSVRERVSMAGDLVRPALDALRSTFGSSLKEATILSTCNRTELYLAARPEIVDHIPTWMADFNSLDASLIRPHLYLYNQEQAVRHAFRVASGLDSMVLGEAQILGQMKTAVRTADEAGALGTMLNQLFQKTFSVAKEVRTQTAIGAQSVSMAAAAVRLAERVFGDISDTKVLFVGAGEMIELCATHFAAQNPKSIMVANRTLERGEALASRFDGQTMRLADLPDHLHEYDIVVSCTASTLPILGLGMIQKAIRQRRFNPMVMVDLAVPRDIEPEVATLSEVYLYTVDDLGRVVQMGNDARQAAVVQAEAIIDSRVQNFMHWLQNRSVVPVIQGLNHGAHVVAKLELEKARKLLAKGISPEQALERLAKSLTQKYMHAPMQALNRSQAEEKAQLLDVLPKLFPYQEKDDTTPAQSSISQAEH</sequence>
<dbReference type="Pfam" id="PF01488">
    <property type="entry name" value="Shikimate_DH"/>
    <property type="match status" value="1"/>
</dbReference>
<dbReference type="InterPro" id="IPR015896">
    <property type="entry name" value="4pyrrol_synth_GluRdtase_dimer"/>
</dbReference>
<organism evidence="19 20">
    <name type="scientific">Pelistega suis</name>
    <dbReference type="NCBI Taxonomy" id="1631957"/>
    <lineage>
        <taxon>Bacteria</taxon>
        <taxon>Pseudomonadati</taxon>
        <taxon>Pseudomonadota</taxon>
        <taxon>Betaproteobacteria</taxon>
        <taxon>Burkholderiales</taxon>
        <taxon>Alcaligenaceae</taxon>
        <taxon>Pelistega</taxon>
    </lineage>
</organism>
<evidence type="ECO:0000256" key="11">
    <source>
        <dbReference type="PIRSR" id="PIRSR000445-2"/>
    </source>
</evidence>
<evidence type="ECO:0000256" key="3">
    <source>
        <dbReference type="ARBA" id="ARBA00012970"/>
    </source>
</evidence>
<feature type="binding site" evidence="9 11">
    <location>
        <begin position="115"/>
        <end position="117"/>
    </location>
    <ligand>
        <name>substrate</name>
    </ligand>
</feature>
<feature type="site" description="Important for activity" evidence="9 13">
    <location>
        <position position="100"/>
    </location>
</feature>
<dbReference type="AlphaFoldDB" id="A0A849P0B8"/>
<evidence type="ECO:0000313" key="20">
    <source>
        <dbReference type="Proteomes" id="UP000537862"/>
    </source>
</evidence>
<dbReference type="SUPFAM" id="SSF51735">
    <property type="entry name" value="NAD(P)-binding Rossmann-fold domains"/>
    <property type="match status" value="1"/>
</dbReference>
<evidence type="ECO:0000256" key="15">
    <source>
        <dbReference type="SAM" id="MobiDB-lite"/>
    </source>
</evidence>
<evidence type="ECO:0000256" key="9">
    <source>
        <dbReference type="HAMAP-Rule" id="MF_00087"/>
    </source>
</evidence>
<dbReference type="InterPro" id="IPR036291">
    <property type="entry name" value="NAD(P)-bd_dom_sf"/>
</dbReference>
<evidence type="ECO:0000256" key="8">
    <source>
        <dbReference type="ARBA" id="ARBA00068659"/>
    </source>
</evidence>
<evidence type="ECO:0000256" key="5">
    <source>
        <dbReference type="ARBA" id="ARBA00023002"/>
    </source>
</evidence>
<feature type="active site" description="Nucleophile" evidence="9 10">
    <location>
        <position position="53"/>
    </location>
</feature>
<dbReference type="EMBL" id="JABGBN010000001">
    <property type="protein sequence ID" value="NOL50840.1"/>
    <property type="molecule type" value="Genomic_DNA"/>
</dbReference>
<keyword evidence="6 9" id="KW-0627">Porphyrin biosynthesis</keyword>
<comment type="similarity">
    <text evidence="2 9 14">Belongs to the glutamyl-tRNA reductase family.</text>
</comment>
<evidence type="ECO:0000256" key="13">
    <source>
        <dbReference type="PIRSR" id="PIRSR000445-4"/>
    </source>
</evidence>
<dbReference type="RefSeq" id="WP_171679525.1">
    <property type="nucleotide sequence ID" value="NZ_JABGBN010000001.1"/>
</dbReference>
<keyword evidence="5 9" id="KW-0560">Oxidoreductase</keyword>
<feature type="binding site" evidence="9 11">
    <location>
        <position position="121"/>
    </location>
    <ligand>
        <name>substrate</name>
    </ligand>
</feature>
<dbReference type="Pfam" id="PF00745">
    <property type="entry name" value="GlutR_dimer"/>
    <property type="match status" value="1"/>
</dbReference>
<dbReference type="InterPro" id="IPR006151">
    <property type="entry name" value="Shikm_DH/Glu-tRNA_Rdtase"/>
</dbReference>
<comment type="domain">
    <text evidence="9">Possesses an unusual extended V-shaped dimeric structure with each monomer consisting of three distinct domains arranged along a curved 'spinal' alpha-helix. The N-terminal catalytic domain specifically recognizes the glutamate moiety of the substrate. The second domain is the NADPH-binding domain, and the third C-terminal domain is responsible for dimerization.</text>
</comment>
<comment type="function">
    <text evidence="9">Catalyzes the NADPH-dependent reduction of glutamyl-tRNA(Glu) to glutamate 1-semialdehyde (GSA).</text>
</comment>
<keyword evidence="4 9" id="KW-0521">NADP</keyword>
<comment type="caution">
    <text evidence="19">The sequence shown here is derived from an EMBL/GenBank/DDBJ whole genome shotgun (WGS) entry which is preliminary data.</text>
</comment>
<evidence type="ECO:0000256" key="4">
    <source>
        <dbReference type="ARBA" id="ARBA00022857"/>
    </source>
</evidence>
<accession>A0A849P0B8</accession>
<evidence type="ECO:0000259" key="17">
    <source>
        <dbReference type="Pfam" id="PF01488"/>
    </source>
</evidence>
<dbReference type="PROSITE" id="PS00747">
    <property type="entry name" value="GLUTR"/>
    <property type="match status" value="1"/>
</dbReference>
<feature type="binding site" evidence="9 12">
    <location>
        <begin position="190"/>
        <end position="195"/>
    </location>
    <ligand>
        <name>NADP(+)</name>
        <dbReference type="ChEBI" id="CHEBI:58349"/>
    </ligand>
</feature>
<dbReference type="NCBIfam" id="TIGR01035">
    <property type="entry name" value="hemA"/>
    <property type="match status" value="1"/>
</dbReference>
<comment type="pathway">
    <text evidence="1 9 14">Porphyrin-containing compound metabolism; protoporphyrin-IX biosynthesis; 5-aminolevulinate from L-glutamyl-tRNA(Glu): step 1/2.</text>
</comment>
<dbReference type="SUPFAM" id="SSF69075">
    <property type="entry name" value="Glutamyl tRNA-reductase dimerization domain"/>
    <property type="match status" value="1"/>
</dbReference>
<evidence type="ECO:0000256" key="12">
    <source>
        <dbReference type="PIRSR" id="PIRSR000445-3"/>
    </source>
</evidence>
<protein>
    <recommendedName>
        <fullName evidence="8 9">Glutamyl-tRNA reductase</fullName>
        <shortName evidence="9">GluTR</shortName>
        <ecNumber evidence="3 9">1.2.1.70</ecNumber>
    </recommendedName>
</protein>
<evidence type="ECO:0000259" key="18">
    <source>
        <dbReference type="Pfam" id="PF05201"/>
    </source>
</evidence>
<evidence type="ECO:0000256" key="14">
    <source>
        <dbReference type="RuleBase" id="RU000584"/>
    </source>
</evidence>
<feature type="domain" description="Tetrapyrrole biosynthesis glutamyl-tRNA reductase dimerisation" evidence="16">
    <location>
        <begin position="321"/>
        <end position="416"/>
    </location>
</feature>
<dbReference type="InterPro" id="IPR000343">
    <property type="entry name" value="4pyrrol_synth_GluRdtase"/>
</dbReference>
<dbReference type="GO" id="GO:0008883">
    <property type="term" value="F:glutamyl-tRNA reductase activity"/>
    <property type="evidence" value="ECO:0007669"/>
    <property type="project" value="UniProtKB-UniRule"/>
</dbReference>
<evidence type="ECO:0000256" key="10">
    <source>
        <dbReference type="PIRSR" id="PIRSR000445-1"/>
    </source>
</evidence>
<proteinExistence type="inferred from homology"/>
<feature type="domain" description="Glutamyl-tRNA reductase N-terminal" evidence="18">
    <location>
        <begin position="8"/>
        <end position="157"/>
    </location>
</feature>
<dbReference type="FunFam" id="3.30.460.30:FF:000001">
    <property type="entry name" value="Glutamyl-tRNA reductase"/>
    <property type="match status" value="1"/>
</dbReference>
<dbReference type="InterPro" id="IPR036343">
    <property type="entry name" value="GluRdtase_N_sf"/>
</dbReference>
<dbReference type="Pfam" id="PF05201">
    <property type="entry name" value="GlutR_N"/>
    <property type="match status" value="1"/>
</dbReference>
<dbReference type="CDD" id="cd05213">
    <property type="entry name" value="NAD_bind_Glutamyl_tRNA_reduct"/>
    <property type="match status" value="1"/>
</dbReference>
<dbReference type="InterPro" id="IPR018214">
    <property type="entry name" value="GluRdtase_CS"/>
</dbReference>
<dbReference type="Gene3D" id="3.30.460.30">
    <property type="entry name" value="Glutamyl-tRNA reductase, N-terminal domain"/>
    <property type="match status" value="1"/>
</dbReference>
<comment type="catalytic activity">
    <reaction evidence="7 9 14">
        <text>(S)-4-amino-5-oxopentanoate + tRNA(Glu) + NADP(+) = L-glutamyl-tRNA(Glu) + NADPH + H(+)</text>
        <dbReference type="Rhea" id="RHEA:12344"/>
        <dbReference type="Rhea" id="RHEA-COMP:9663"/>
        <dbReference type="Rhea" id="RHEA-COMP:9680"/>
        <dbReference type="ChEBI" id="CHEBI:15378"/>
        <dbReference type="ChEBI" id="CHEBI:57501"/>
        <dbReference type="ChEBI" id="CHEBI:57783"/>
        <dbReference type="ChEBI" id="CHEBI:58349"/>
        <dbReference type="ChEBI" id="CHEBI:78442"/>
        <dbReference type="ChEBI" id="CHEBI:78520"/>
        <dbReference type="EC" id="1.2.1.70"/>
    </reaction>
</comment>
<dbReference type="UniPathway" id="UPA00251">
    <property type="reaction ID" value="UER00316"/>
</dbReference>
<keyword evidence="20" id="KW-1185">Reference proteome</keyword>
<dbReference type="HAMAP" id="MF_00087">
    <property type="entry name" value="Glu_tRNA_reductase"/>
    <property type="match status" value="1"/>
</dbReference>
<dbReference type="GO" id="GO:0050661">
    <property type="term" value="F:NADP binding"/>
    <property type="evidence" value="ECO:0007669"/>
    <property type="project" value="InterPro"/>
</dbReference>
<name>A0A849P0B8_9BURK</name>
<feature type="binding site" evidence="9 11">
    <location>
        <begin position="52"/>
        <end position="55"/>
    </location>
    <ligand>
        <name>substrate</name>
    </ligand>
</feature>
<dbReference type="FunFam" id="3.40.50.720:FF:000031">
    <property type="entry name" value="Glutamyl-tRNA reductase"/>
    <property type="match status" value="1"/>
</dbReference>
<evidence type="ECO:0000256" key="6">
    <source>
        <dbReference type="ARBA" id="ARBA00023244"/>
    </source>
</evidence>
<dbReference type="PIRSF" id="PIRSF000445">
    <property type="entry name" value="4pyrrol_synth_GluRdtase"/>
    <property type="match status" value="1"/>
</dbReference>
<dbReference type="InterPro" id="IPR015895">
    <property type="entry name" value="4pyrrol_synth_GluRdtase_N"/>
</dbReference>
<feature type="domain" description="Quinate/shikimate 5-dehydrogenase/glutamyl-tRNA reductase" evidence="17">
    <location>
        <begin position="173"/>
        <end position="307"/>
    </location>
</feature>
<feature type="region of interest" description="Disordered" evidence="15">
    <location>
        <begin position="417"/>
        <end position="436"/>
    </location>
</feature>
<evidence type="ECO:0000256" key="1">
    <source>
        <dbReference type="ARBA" id="ARBA00005059"/>
    </source>
</evidence>
<comment type="miscellaneous">
    <text evidence="9">During catalysis, the active site Cys acts as a nucleophile attacking the alpha-carbonyl group of tRNA-bound glutamate with the formation of a thioester intermediate between enzyme and glutamate, and the concomitant release of tRNA(Glu). The thioester intermediate is finally reduced by direct hydride transfer from NADPH, to form the product GSA.</text>
</comment>
<reference evidence="19 20" key="1">
    <citation type="submission" date="2020-05" db="EMBL/GenBank/DDBJ databases">
        <authorList>
            <person name="Niu N."/>
        </authorList>
    </citation>
    <scope>NUCLEOTIDE SEQUENCE [LARGE SCALE GENOMIC DNA]</scope>
    <source>
        <strain evidence="19 20">3340-03</strain>
    </source>
</reference>
<dbReference type="Proteomes" id="UP000537862">
    <property type="component" value="Unassembled WGS sequence"/>
</dbReference>
<comment type="subunit">
    <text evidence="9">Homodimer.</text>
</comment>
<feature type="binding site" evidence="9 11">
    <location>
        <position position="110"/>
    </location>
    <ligand>
        <name>substrate</name>
    </ligand>
</feature>
<dbReference type="Gene3D" id="3.40.50.720">
    <property type="entry name" value="NAD(P)-binding Rossmann-like Domain"/>
    <property type="match status" value="1"/>
</dbReference>
<dbReference type="EC" id="1.2.1.70" evidence="3 9"/>
<dbReference type="PANTHER" id="PTHR43013:SF1">
    <property type="entry name" value="GLUTAMYL-TRNA REDUCTASE"/>
    <property type="match status" value="1"/>
</dbReference>
<evidence type="ECO:0000256" key="7">
    <source>
        <dbReference type="ARBA" id="ARBA00047464"/>
    </source>
</evidence>
<evidence type="ECO:0000259" key="16">
    <source>
        <dbReference type="Pfam" id="PF00745"/>
    </source>
</evidence>
<evidence type="ECO:0000256" key="2">
    <source>
        <dbReference type="ARBA" id="ARBA00005916"/>
    </source>
</evidence>
<dbReference type="PANTHER" id="PTHR43013">
    <property type="entry name" value="GLUTAMYL-TRNA REDUCTASE"/>
    <property type="match status" value="1"/>
</dbReference>
<evidence type="ECO:0000313" key="19">
    <source>
        <dbReference type="EMBL" id="NOL50840.1"/>
    </source>
</evidence>
<feature type="compositionally biased region" description="Polar residues" evidence="15">
    <location>
        <begin position="425"/>
        <end position="436"/>
    </location>
</feature>
<dbReference type="InterPro" id="IPR036453">
    <property type="entry name" value="GluRdtase_dimer_dom_sf"/>
</dbReference>
<gene>
    <name evidence="9" type="primary">hemA</name>
    <name evidence="19" type="ORF">HKX39_01430</name>
</gene>
<dbReference type="GO" id="GO:0019353">
    <property type="term" value="P:protoporphyrinogen IX biosynthetic process from glutamate"/>
    <property type="evidence" value="ECO:0007669"/>
    <property type="project" value="TreeGrafter"/>
</dbReference>
<dbReference type="SUPFAM" id="SSF69742">
    <property type="entry name" value="Glutamyl tRNA-reductase catalytic, N-terminal domain"/>
    <property type="match status" value="1"/>
</dbReference>